<sequence length="72" mass="8018">MQSSAMDIKNSGDSLICHEEFCSVKLPEMMPSSAAMAEVEQNRSLTFLEKWLFDDGTGQVDGFMELPSDQLI</sequence>
<name>A0A8T3ANM8_DENNO</name>
<reference evidence="1" key="1">
    <citation type="journal article" date="2022" name="Front. Genet.">
        <title>Chromosome-Scale Assembly of the Dendrobium nobile Genome Provides Insights Into the Molecular Mechanism of the Biosynthesis of the Medicinal Active Ingredient of Dendrobium.</title>
        <authorList>
            <person name="Xu Q."/>
            <person name="Niu S.-C."/>
            <person name="Li K.-L."/>
            <person name="Zheng P.-J."/>
            <person name="Zhang X.-J."/>
            <person name="Jia Y."/>
            <person name="Liu Y."/>
            <person name="Niu Y.-X."/>
            <person name="Yu L.-H."/>
            <person name="Chen D.-F."/>
            <person name="Zhang G.-Q."/>
        </authorList>
    </citation>
    <scope>NUCLEOTIDE SEQUENCE</scope>
    <source>
        <tissue evidence="1">Leaf</tissue>
    </source>
</reference>
<dbReference type="OrthoDB" id="10592135at2759"/>
<accession>A0A8T3ANM8</accession>
<dbReference type="Proteomes" id="UP000829196">
    <property type="component" value="Unassembled WGS sequence"/>
</dbReference>
<comment type="caution">
    <text evidence="1">The sequence shown here is derived from an EMBL/GenBank/DDBJ whole genome shotgun (WGS) entry which is preliminary data.</text>
</comment>
<gene>
    <name evidence="1" type="ORF">KFK09_021427</name>
</gene>
<evidence type="ECO:0000313" key="2">
    <source>
        <dbReference type="Proteomes" id="UP000829196"/>
    </source>
</evidence>
<proteinExistence type="predicted"/>
<protein>
    <submittedName>
        <fullName evidence="1">Uncharacterized protein</fullName>
    </submittedName>
</protein>
<dbReference type="EMBL" id="JAGYWB010000015">
    <property type="protein sequence ID" value="KAI0498186.1"/>
    <property type="molecule type" value="Genomic_DNA"/>
</dbReference>
<dbReference type="AlphaFoldDB" id="A0A8T3ANM8"/>
<evidence type="ECO:0000313" key="1">
    <source>
        <dbReference type="EMBL" id="KAI0498186.1"/>
    </source>
</evidence>
<organism evidence="1 2">
    <name type="scientific">Dendrobium nobile</name>
    <name type="common">Orchid</name>
    <dbReference type="NCBI Taxonomy" id="94219"/>
    <lineage>
        <taxon>Eukaryota</taxon>
        <taxon>Viridiplantae</taxon>
        <taxon>Streptophyta</taxon>
        <taxon>Embryophyta</taxon>
        <taxon>Tracheophyta</taxon>
        <taxon>Spermatophyta</taxon>
        <taxon>Magnoliopsida</taxon>
        <taxon>Liliopsida</taxon>
        <taxon>Asparagales</taxon>
        <taxon>Orchidaceae</taxon>
        <taxon>Epidendroideae</taxon>
        <taxon>Malaxideae</taxon>
        <taxon>Dendrobiinae</taxon>
        <taxon>Dendrobium</taxon>
    </lineage>
</organism>
<keyword evidence="2" id="KW-1185">Reference proteome</keyword>